<gene>
    <name evidence="1" type="ORF">A3466_00720</name>
</gene>
<sequence length="83" mass="10177">MMFSYSYDIDHQETIVSIQYKNIKDITKQEQKIFNFINKFKGISKYNCAWVYKNHNDYSNDYQRYCVYKKGNTLELEFFEIAK</sequence>
<name>A0ABR5YMM3_9ENTR</name>
<dbReference type="Proteomes" id="UP000076880">
    <property type="component" value="Unassembled WGS sequence"/>
</dbReference>
<evidence type="ECO:0000313" key="2">
    <source>
        <dbReference type="Proteomes" id="UP000076880"/>
    </source>
</evidence>
<protein>
    <submittedName>
        <fullName evidence="1">Uncharacterized protein</fullName>
    </submittedName>
</protein>
<accession>A0ABR5YMM3</accession>
<reference evidence="2" key="1">
    <citation type="submission" date="2016-03" db="EMBL/GenBank/DDBJ databases">
        <title>WGS of SAMN04393274.</title>
        <authorList>
            <person name="Adams M."/>
            <person name="Sutton G."/>
            <person name="Nelson K."/>
            <person name="Thaden J."/>
            <person name="Fowler V."/>
            <person name="Mccorrison J."/>
            <person name="Sanka R."/>
            <person name="Brinkac L."/>
            <person name="Nierman W."/>
        </authorList>
    </citation>
    <scope>NUCLEOTIDE SEQUENCE [LARGE SCALE GENOMIC DNA]</scope>
    <source>
        <strain evidence="2">GN06232</strain>
    </source>
</reference>
<evidence type="ECO:0000313" key="1">
    <source>
        <dbReference type="EMBL" id="KZR32130.1"/>
    </source>
</evidence>
<keyword evidence="2" id="KW-1185">Reference proteome</keyword>
<proteinExistence type="predicted"/>
<dbReference type="EMBL" id="LVVA01000018">
    <property type="protein sequence ID" value="KZR32130.1"/>
    <property type="molecule type" value="Genomic_DNA"/>
</dbReference>
<organism evidence="1 2">
    <name type="scientific">Enterobacter genomosp. S</name>
    <dbReference type="NCBI Taxonomy" id="2364151"/>
    <lineage>
        <taxon>Bacteria</taxon>
        <taxon>Pseudomonadati</taxon>
        <taxon>Pseudomonadota</taxon>
        <taxon>Gammaproteobacteria</taxon>
        <taxon>Enterobacterales</taxon>
        <taxon>Enterobacteriaceae</taxon>
        <taxon>Enterobacter</taxon>
        <taxon>Enterobacter cloacae complex</taxon>
        <taxon>Enterobacter cloacae complex clade S</taxon>
    </lineage>
</organism>
<comment type="caution">
    <text evidence="1">The sequence shown here is derived from an EMBL/GenBank/DDBJ whole genome shotgun (WGS) entry which is preliminary data.</text>
</comment>